<accession>A0A1Y1RV32</accession>
<feature type="transmembrane region" description="Helical" evidence="1">
    <location>
        <begin position="906"/>
        <end position="926"/>
    </location>
</feature>
<dbReference type="SUPFAM" id="SSF82866">
    <property type="entry name" value="Multidrug efflux transporter AcrB transmembrane domain"/>
    <property type="match status" value="2"/>
</dbReference>
<feature type="transmembrane region" description="Helical" evidence="1">
    <location>
        <begin position="443"/>
        <end position="462"/>
    </location>
</feature>
<dbReference type="Gene3D" id="3.30.70.1320">
    <property type="entry name" value="Multidrug efflux transporter AcrB pore domain like"/>
    <property type="match status" value="1"/>
</dbReference>
<evidence type="ECO:0000313" key="3">
    <source>
        <dbReference type="Proteomes" id="UP000192343"/>
    </source>
</evidence>
<evidence type="ECO:0000313" key="2">
    <source>
        <dbReference type="EMBL" id="ORC32978.1"/>
    </source>
</evidence>
<feature type="transmembrane region" description="Helical" evidence="1">
    <location>
        <begin position="474"/>
        <end position="499"/>
    </location>
</feature>
<feature type="transmembrane region" description="Helical" evidence="1">
    <location>
        <begin position="876"/>
        <end position="894"/>
    </location>
</feature>
<feature type="transmembrane region" description="Helical" evidence="1">
    <location>
        <begin position="981"/>
        <end position="1000"/>
    </location>
</feature>
<dbReference type="SUPFAM" id="SSF82693">
    <property type="entry name" value="Multidrug efflux transporter AcrB pore domain, PN1, PN2, PC1 and PC2 subdomains"/>
    <property type="match status" value="3"/>
</dbReference>
<keyword evidence="1" id="KW-1133">Transmembrane helix</keyword>
<keyword evidence="3" id="KW-1185">Reference proteome</keyword>
<feature type="transmembrane region" description="Helical" evidence="1">
    <location>
        <begin position="345"/>
        <end position="364"/>
    </location>
</feature>
<dbReference type="GO" id="GO:0042910">
    <property type="term" value="F:xenobiotic transmembrane transporter activity"/>
    <property type="evidence" value="ECO:0007669"/>
    <property type="project" value="TreeGrafter"/>
</dbReference>
<dbReference type="PRINTS" id="PR00702">
    <property type="entry name" value="ACRIFLAVINRP"/>
</dbReference>
<dbReference type="InterPro" id="IPR001036">
    <property type="entry name" value="Acrflvin-R"/>
</dbReference>
<dbReference type="OrthoDB" id="366306at2"/>
<sequence>MSITKTVVGRPTTTAIIFVLLIALGFYAISDLAIDLYPDIEPPVLLLFTDYSGAGPEEVEKRITRPLEGGLSNVGNIEEITSTSAEGNSMIQIEFTWGTDMAEAANDVRDKLEFVKDMLPEEASTPQIFKFDPSMIPIMYLNVSGNRSPEDLREIAEKIIQPRLEQVEGVALVSVAGGRQRIIRVEVPQNRLEAYNLTLTQIQGMLQQQNVSLSGGSVGEGNINYLVSTAGDFQSIKQIRDSVIAYKAKSSGAAAAAGYSPTQTIRLGDLANVYDGYADETNAIFINGKDGVFLTVQKQSGTNSVRTADNVLERIRRINTELPAGVQMAVIYDTTKIIRASLQQVSSSAITGGILAVVILLLFLRSFRTTLIIGLTIPISFVITLMLMYFAGLTLNIMTLSGLALGIGMLVDNSIVILENIFRYREKGAKLKTSAVIGTREMINAIVASTLTTICVFAPLAIFKSQLAMIGELFAGLSFTVVISLLSSLAVAMFLVPVLSSHYLPIRSNLQRPRKGLSKRIDDFLGGFFNALDELYKRSLARVLRHKLLTILLVVLIFAGSLSLLTIASYEFMPEMDDDFIELSVELPLGTRLELTKDVMRQLESIARDEIQAYSSLIVSAGERSFFGFLGSLQTHKGTLSITLPPYQERVETSTQVEQILRSHFNEFPSAVFEFTAGGPGGGGTPIDVLVKTDDMELGRETAYRIRDLMKEEIPEITEPVVSLQEGLPELDIVIDRDRAYELGLTMAAIGQEIRANVEGVTASRYNDEGNEYDILLILPEEDRNEIPDLEKIFVVNSAGQHIPLASFASTTKTTGPVSINRENQTRTIHVQGGLAPGAKLQEVELGLRRLIADRIPVNENVVLEYSGDYAELMEYGMKFVVILIISILLVFGVMASQFESFLDPFIIFFTIPLVLVGVILIYILTGQSFSIFTAVGLVMLVGIVVNNGIVLVDYTNLLRKRGMSITEACIEAGGNRLRPILMTSLTTILALVPMAFFAGEGAELVQPIGKTVVGGLSVATLLTLFLVPVLYALLNGRAEKRALKRRQKS</sequence>
<dbReference type="RefSeq" id="WP_083052090.1">
    <property type="nucleotide sequence ID" value="NZ_MWQY01000018.1"/>
</dbReference>
<dbReference type="PANTHER" id="PTHR32063:SF0">
    <property type="entry name" value="SWARMING MOTILITY PROTEIN SWRC"/>
    <property type="match status" value="1"/>
</dbReference>
<dbReference type="InterPro" id="IPR027463">
    <property type="entry name" value="AcrB_DN_DC_subdom"/>
</dbReference>
<dbReference type="SUPFAM" id="SSF82714">
    <property type="entry name" value="Multidrug efflux transporter AcrB TolC docking domain, DN and DC subdomains"/>
    <property type="match status" value="2"/>
</dbReference>
<dbReference type="STRING" id="1963862.B4O97_15120"/>
<keyword evidence="1" id="KW-0812">Transmembrane</keyword>
<organism evidence="2 3">
    <name type="scientific">Marispirochaeta aestuarii</name>
    <dbReference type="NCBI Taxonomy" id="1963862"/>
    <lineage>
        <taxon>Bacteria</taxon>
        <taxon>Pseudomonadati</taxon>
        <taxon>Spirochaetota</taxon>
        <taxon>Spirochaetia</taxon>
        <taxon>Spirochaetales</taxon>
        <taxon>Spirochaetaceae</taxon>
        <taxon>Marispirochaeta</taxon>
    </lineage>
</organism>
<dbReference type="AlphaFoldDB" id="A0A1Y1RV32"/>
<dbReference type="Gene3D" id="3.30.2090.10">
    <property type="entry name" value="Multidrug efflux transporter AcrB TolC docking domain, DN and DC subdomains"/>
    <property type="match status" value="2"/>
</dbReference>
<gene>
    <name evidence="2" type="ORF">B4O97_15120</name>
</gene>
<feature type="transmembrane region" description="Helical" evidence="1">
    <location>
        <begin position="12"/>
        <end position="29"/>
    </location>
</feature>
<dbReference type="Pfam" id="PF00873">
    <property type="entry name" value="ACR_tran"/>
    <property type="match status" value="1"/>
</dbReference>
<protein>
    <submittedName>
        <fullName evidence="2">Acriflavin resistance protein</fullName>
    </submittedName>
</protein>
<dbReference type="Gene3D" id="3.30.70.1440">
    <property type="entry name" value="Multidrug efflux transporter AcrB pore domain"/>
    <property type="match status" value="1"/>
</dbReference>
<keyword evidence="1" id="KW-0472">Membrane</keyword>
<dbReference type="EMBL" id="MWQY01000018">
    <property type="protein sequence ID" value="ORC32978.1"/>
    <property type="molecule type" value="Genomic_DNA"/>
</dbReference>
<evidence type="ECO:0000256" key="1">
    <source>
        <dbReference type="SAM" id="Phobius"/>
    </source>
</evidence>
<feature type="transmembrane region" description="Helical" evidence="1">
    <location>
        <begin position="397"/>
        <end position="422"/>
    </location>
</feature>
<reference evidence="2 3" key="1">
    <citation type="submission" date="2017-03" db="EMBL/GenBank/DDBJ databases">
        <title>Draft Genome sequence of Marispirochaeta sp. strain JC444.</title>
        <authorList>
            <person name="Shivani Y."/>
            <person name="Subhash Y."/>
            <person name="Sasikala C."/>
            <person name="Ramana C."/>
        </authorList>
    </citation>
    <scope>NUCLEOTIDE SEQUENCE [LARGE SCALE GENOMIC DNA]</scope>
    <source>
        <strain evidence="2 3">JC444</strain>
    </source>
</reference>
<dbReference type="Proteomes" id="UP000192343">
    <property type="component" value="Unassembled WGS sequence"/>
</dbReference>
<dbReference type="PANTHER" id="PTHR32063">
    <property type="match status" value="1"/>
</dbReference>
<feature type="transmembrane region" description="Helical" evidence="1">
    <location>
        <begin position="932"/>
        <end position="955"/>
    </location>
</feature>
<comment type="caution">
    <text evidence="2">The sequence shown here is derived from an EMBL/GenBank/DDBJ whole genome shotgun (WGS) entry which is preliminary data.</text>
</comment>
<dbReference type="Gene3D" id="3.30.70.1430">
    <property type="entry name" value="Multidrug efflux transporter AcrB pore domain"/>
    <property type="match status" value="2"/>
</dbReference>
<proteinExistence type="predicted"/>
<feature type="transmembrane region" description="Helical" evidence="1">
    <location>
        <begin position="548"/>
        <end position="570"/>
    </location>
</feature>
<feature type="transmembrane region" description="Helical" evidence="1">
    <location>
        <begin position="371"/>
        <end position="391"/>
    </location>
</feature>
<feature type="transmembrane region" description="Helical" evidence="1">
    <location>
        <begin position="1012"/>
        <end position="1035"/>
    </location>
</feature>
<dbReference type="GO" id="GO:0005886">
    <property type="term" value="C:plasma membrane"/>
    <property type="evidence" value="ECO:0007669"/>
    <property type="project" value="TreeGrafter"/>
</dbReference>
<name>A0A1Y1RV32_9SPIO</name>
<dbReference type="Gene3D" id="1.20.1640.10">
    <property type="entry name" value="Multidrug efflux transporter AcrB transmembrane domain"/>
    <property type="match status" value="2"/>
</dbReference>